<protein>
    <submittedName>
        <fullName evidence="1">Uncharacterized protein</fullName>
    </submittedName>
</protein>
<proteinExistence type="predicted"/>
<dbReference type="RefSeq" id="WP_166519514.1">
    <property type="nucleotide sequence ID" value="NZ_JAAABJ010000518.1"/>
</dbReference>
<dbReference type="EMBL" id="JAAABJ010000518">
    <property type="protein sequence ID" value="NAW51232.1"/>
    <property type="molecule type" value="Genomic_DNA"/>
</dbReference>
<dbReference type="Proteomes" id="UP000553459">
    <property type="component" value="Unassembled WGS sequence"/>
</dbReference>
<gene>
    <name evidence="1" type="ORF">GNY06_07530</name>
</gene>
<name>A0A845PSM8_9FLAO</name>
<dbReference type="AlphaFoldDB" id="A0A845PSM8"/>
<evidence type="ECO:0000313" key="2">
    <source>
        <dbReference type="Proteomes" id="UP000553459"/>
    </source>
</evidence>
<sequence>MKKLFIGLLFLLICKVQGQTFEGIVYIKDNTAAYLNQIYVTNLNTRITILADYRGGFRIPAQAGDTIRFTSVNTERKDLQLPPQYLRNKKMLIELSVAYREIQELVIHKFKPTGNFKVDVLSTKQDKRIALTNKIGLPSPKEGFPQAPIASLNNGSVQLNIQSVFDIITGERKKQERLYAYEMMLKNVKQLHNYYGDNYFTQMKIPKNLISNFLEFVYTSDDLGRQVKEGNYPLIEMSIQKYLPIYLKRLHNSSLQTLGGKQ</sequence>
<keyword evidence="2" id="KW-1185">Reference proteome</keyword>
<reference evidence="1 2" key="1">
    <citation type="submission" date="2019-11" db="EMBL/GenBank/DDBJ databases">
        <title>Characterization of Elizabethkingia argenteiflava sp. nov., isolated from inner surface of Soybean Pods.</title>
        <authorList>
            <person name="Mo S."/>
        </authorList>
    </citation>
    <scope>NUCLEOTIDE SEQUENCE [LARGE SCALE GENOMIC DNA]</scope>
    <source>
        <strain evidence="1 2">YB22</strain>
    </source>
</reference>
<organism evidence="1 2">
    <name type="scientific">Elizabethkingia argenteiflava</name>
    <dbReference type="NCBI Taxonomy" id="2681556"/>
    <lineage>
        <taxon>Bacteria</taxon>
        <taxon>Pseudomonadati</taxon>
        <taxon>Bacteroidota</taxon>
        <taxon>Flavobacteriia</taxon>
        <taxon>Flavobacteriales</taxon>
        <taxon>Weeksellaceae</taxon>
        <taxon>Elizabethkingia</taxon>
    </lineage>
</organism>
<evidence type="ECO:0000313" key="1">
    <source>
        <dbReference type="EMBL" id="NAW51232.1"/>
    </source>
</evidence>
<accession>A0A845PSM8</accession>
<comment type="caution">
    <text evidence="1">The sequence shown here is derived from an EMBL/GenBank/DDBJ whole genome shotgun (WGS) entry which is preliminary data.</text>
</comment>